<feature type="transmembrane region" description="Helical" evidence="1">
    <location>
        <begin position="82"/>
        <end position="106"/>
    </location>
</feature>
<gene>
    <name evidence="2" type="ORF">PMAYCL1PPCAC_18764</name>
</gene>
<reference evidence="3" key="1">
    <citation type="submission" date="2022-10" db="EMBL/GenBank/DDBJ databases">
        <title>Genome assembly of Pristionchus species.</title>
        <authorList>
            <person name="Yoshida K."/>
            <person name="Sommer R.J."/>
        </authorList>
    </citation>
    <scope>NUCLEOTIDE SEQUENCE [LARGE SCALE GENOMIC DNA]</scope>
    <source>
        <strain evidence="3">RS5460</strain>
    </source>
</reference>
<dbReference type="AlphaFoldDB" id="A0AAN5I1R6"/>
<evidence type="ECO:0000256" key="1">
    <source>
        <dbReference type="SAM" id="Phobius"/>
    </source>
</evidence>
<feature type="transmembrane region" description="Helical" evidence="1">
    <location>
        <begin position="41"/>
        <end position="62"/>
    </location>
</feature>
<dbReference type="PANTHER" id="PTHR31552:SF8">
    <property type="entry name" value="SERPENTINE RECEPTOR CLASS GAMMA"/>
    <property type="match status" value="1"/>
</dbReference>
<dbReference type="EMBL" id="BTRK01000004">
    <property type="protein sequence ID" value="GMR48569.1"/>
    <property type="molecule type" value="Genomic_DNA"/>
</dbReference>
<name>A0AAN5I1R6_9BILA</name>
<evidence type="ECO:0000313" key="2">
    <source>
        <dbReference type="EMBL" id="GMR48569.1"/>
    </source>
</evidence>
<protein>
    <recommendedName>
        <fullName evidence="4">Serpentine receptor class gamma</fullName>
    </recommendedName>
</protein>
<sequence length="129" mass="14837">QFLISYCYFAQNACAFLFTINRFTAICLPHQHARFWRTWKWPFIIVVHLISLAIPLATRWPAVVSYEYDPILNVYVQKRGSTLSVLTAMICYGSVVLSICILANAYSAYRLLKFKTNTKTSKNVSEPMS</sequence>
<keyword evidence="1" id="KW-0472">Membrane</keyword>
<keyword evidence="1" id="KW-0812">Transmembrane</keyword>
<dbReference type="Pfam" id="PF10323">
    <property type="entry name" value="7TM_GPCR_Srv"/>
    <property type="match status" value="1"/>
</dbReference>
<organism evidence="2 3">
    <name type="scientific">Pristionchus mayeri</name>
    <dbReference type="NCBI Taxonomy" id="1317129"/>
    <lineage>
        <taxon>Eukaryota</taxon>
        <taxon>Metazoa</taxon>
        <taxon>Ecdysozoa</taxon>
        <taxon>Nematoda</taxon>
        <taxon>Chromadorea</taxon>
        <taxon>Rhabditida</taxon>
        <taxon>Rhabditina</taxon>
        <taxon>Diplogasteromorpha</taxon>
        <taxon>Diplogasteroidea</taxon>
        <taxon>Neodiplogasteridae</taxon>
        <taxon>Pristionchus</taxon>
    </lineage>
</organism>
<evidence type="ECO:0000313" key="3">
    <source>
        <dbReference type="Proteomes" id="UP001328107"/>
    </source>
</evidence>
<accession>A0AAN5I1R6</accession>
<dbReference type="InterPro" id="IPR019426">
    <property type="entry name" value="7TM_GPCR_serpentine_rcpt_Srv"/>
</dbReference>
<evidence type="ECO:0008006" key="4">
    <source>
        <dbReference type="Google" id="ProtNLM"/>
    </source>
</evidence>
<dbReference type="PANTHER" id="PTHR31552">
    <property type="entry name" value="SERPENTINE RECEPTOR CLASS GAMMA"/>
    <property type="match status" value="1"/>
</dbReference>
<feature type="non-terminal residue" evidence="2">
    <location>
        <position position="1"/>
    </location>
</feature>
<comment type="caution">
    <text evidence="2">The sequence shown here is derived from an EMBL/GenBank/DDBJ whole genome shotgun (WGS) entry which is preliminary data.</text>
</comment>
<keyword evidence="3" id="KW-1185">Reference proteome</keyword>
<proteinExistence type="predicted"/>
<dbReference type="Proteomes" id="UP001328107">
    <property type="component" value="Unassembled WGS sequence"/>
</dbReference>
<keyword evidence="1" id="KW-1133">Transmembrane helix</keyword>